<dbReference type="AlphaFoldDB" id="F5ZG43"/>
<dbReference type="InterPro" id="IPR002104">
    <property type="entry name" value="Integrase_catalytic"/>
</dbReference>
<dbReference type="InterPro" id="IPR011010">
    <property type="entry name" value="DNA_brk_join_enz"/>
</dbReference>
<keyword evidence="1" id="KW-0229">DNA integration</keyword>
<sequence length="449" mass="51410">MPYVIKKLVEYRADKSGRSLTLPALFTESGLLLSHLRFLFARYTKSLSWREKSVQAIKLLLEYINANQESFSTSTELLRSFSLSLSVGTIDTLGDDPSGLYWKPKRVEIVNALLGHINAYCDHLGFLNGTELPTISPFRKASTAEQRLLWCSYYRRQANLFLNHLSSPQSQPEMFSVREIRSNNPHMFAIESSKRFPDEQLNRLLESGLRLKRKVQDGSRIKAVDEPDYCAHLIVLLMHYGGLRLSECFHIYVEDVSIDTTDNSAIVSVFHPSDGHAPEMQFNNRAHYLNVKYGLQPRNLYPKSKTIHSGWKTPLLTSKNRSFTVLFFPHQAAILFLLTLQKYLASGQRPSTSEHPYLFCNRRGGPETRKNFKDKYDRALERISLTPSKVSGLSPHAHRHSYGYRLKNAGLTNTTIQKSMHHKSPVSSNTYTQPNEDDVRKLMRNIANE</sequence>
<dbReference type="InterPro" id="IPR013762">
    <property type="entry name" value="Integrase-like_cat_sf"/>
</dbReference>
<name>F5ZG43_ALTNA</name>
<dbReference type="Gene3D" id="1.10.443.10">
    <property type="entry name" value="Intergrase catalytic core"/>
    <property type="match status" value="1"/>
</dbReference>
<dbReference type="PROSITE" id="PS51898">
    <property type="entry name" value="TYR_RECOMBINASE"/>
    <property type="match status" value="1"/>
</dbReference>
<dbReference type="HOGENOM" id="CLU_042658_0_0_6"/>
<evidence type="ECO:0000256" key="2">
    <source>
        <dbReference type="ARBA" id="ARBA00023172"/>
    </source>
</evidence>
<dbReference type="NCBIfam" id="NF040693">
    <property type="entry name" value="recomb_GmtY"/>
    <property type="match status" value="1"/>
</dbReference>
<accession>F5ZG43</accession>
<dbReference type="PANTHER" id="PTHR30349:SF64">
    <property type="entry name" value="PROPHAGE INTEGRASE INTD-RELATED"/>
    <property type="match status" value="1"/>
</dbReference>
<dbReference type="Pfam" id="PF00589">
    <property type="entry name" value="Phage_integrase"/>
    <property type="match status" value="1"/>
</dbReference>
<dbReference type="Proteomes" id="UP000000683">
    <property type="component" value="Chromosome"/>
</dbReference>
<evidence type="ECO:0000259" key="3">
    <source>
        <dbReference type="PROSITE" id="PS51898"/>
    </source>
</evidence>
<dbReference type="InterPro" id="IPR050090">
    <property type="entry name" value="Tyrosine_recombinase_XerCD"/>
</dbReference>
<dbReference type="PANTHER" id="PTHR30349">
    <property type="entry name" value="PHAGE INTEGRASE-RELATED"/>
    <property type="match status" value="1"/>
</dbReference>
<organism evidence="4 5">
    <name type="scientific">Alteromonas naphthalenivorans</name>
    <dbReference type="NCBI Taxonomy" id="715451"/>
    <lineage>
        <taxon>Bacteria</taxon>
        <taxon>Pseudomonadati</taxon>
        <taxon>Pseudomonadota</taxon>
        <taxon>Gammaproteobacteria</taxon>
        <taxon>Alteromonadales</taxon>
        <taxon>Alteromonadaceae</taxon>
        <taxon>Alteromonas/Salinimonas group</taxon>
        <taxon>Alteromonas</taxon>
    </lineage>
</organism>
<evidence type="ECO:0000313" key="5">
    <source>
        <dbReference type="Proteomes" id="UP000000683"/>
    </source>
</evidence>
<dbReference type="GO" id="GO:0006310">
    <property type="term" value="P:DNA recombination"/>
    <property type="evidence" value="ECO:0007669"/>
    <property type="project" value="UniProtKB-KW"/>
</dbReference>
<keyword evidence="2" id="KW-0233">DNA recombination</keyword>
<feature type="domain" description="Tyr recombinase" evidence="3">
    <location>
        <begin position="191"/>
        <end position="444"/>
    </location>
</feature>
<dbReference type="OrthoDB" id="2078692at2"/>
<proteinExistence type="predicted"/>
<gene>
    <name evidence="4" type="ordered locus">ambt_21610</name>
</gene>
<dbReference type="EMBL" id="CP002339">
    <property type="protein sequence ID" value="AEF05811.1"/>
    <property type="molecule type" value="Genomic_DNA"/>
</dbReference>
<dbReference type="CDD" id="cd00397">
    <property type="entry name" value="DNA_BRE_C"/>
    <property type="match status" value="1"/>
</dbReference>
<dbReference type="SUPFAM" id="SSF56349">
    <property type="entry name" value="DNA breaking-rejoining enzymes"/>
    <property type="match status" value="1"/>
</dbReference>
<dbReference type="GO" id="GO:0015074">
    <property type="term" value="P:DNA integration"/>
    <property type="evidence" value="ECO:0007669"/>
    <property type="project" value="UniProtKB-KW"/>
</dbReference>
<dbReference type="GO" id="GO:0003677">
    <property type="term" value="F:DNA binding"/>
    <property type="evidence" value="ECO:0007669"/>
    <property type="project" value="InterPro"/>
</dbReference>
<reference evidence="4 5" key="1">
    <citation type="journal article" date="2011" name="J. Bacteriol.">
        <title>Complete genome sequence of the polycyclic aromatic hydrocarbon-degrading bacterium Alteromonas sp. strain SN2.</title>
        <authorList>
            <person name="Jin H.M."/>
            <person name="Jeong H."/>
            <person name="Moon E.J."/>
            <person name="Math R.K."/>
            <person name="Lee K."/>
            <person name="Kim H.J."/>
            <person name="Jeon C.O."/>
            <person name="Oh T.K."/>
            <person name="Kim J.F."/>
        </authorList>
    </citation>
    <scope>NUCLEOTIDE SEQUENCE [LARGE SCALE GENOMIC DNA]</scope>
    <source>
        <strain evidence="5">JCM 17741 / KACC 18427 / KCTC 11700BP / SN2</strain>
    </source>
</reference>
<protein>
    <submittedName>
        <fullName evidence="4">Phage integrase family protein</fullName>
    </submittedName>
</protein>
<dbReference type="eggNOG" id="COG0582">
    <property type="taxonomic scope" value="Bacteria"/>
</dbReference>
<dbReference type="KEGG" id="alt:ambt_21610"/>
<keyword evidence="5" id="KW-1185">Reference proteome</keyword>
<dbReference type="RefSeq" id="WP_013786710.1">
    <property type="nucleotide sequence ID" value="NC_015554.1"/>
</dbReference>
<evidence type="ECO:0000256" key="1">
    <source>
        <dbReference type="ARBA" id="ARBA00022908"/>
    </source>
</evidence>
<evidence type="ECO:0000313" key="4">
    <source>
        <dbReference type="EMBL" id="AEF05811.1"/>
    </source>
</evidence>